<dbReference type="EMBL" id="CP111021">
    <property type="protein sequence ID" value="WAR17924.1"/>
    <property type="molecule type" value="Genomic_DNA"/>
</dbReference>
<reference evidence="2" key="1">
    <citation type="submission" date="2022-11" db="EMBL/GenBank/DDBJ databases">
        <title>Centuries of genome instability and evolution in soft-shell clam transmissible cancer (bioRxiv).</title>
        <authorList>
            <person name="Hart S.F.M."/>
            <person name="Yonemitsu M.A."/>
            <person name="Giersch R.M."/>
            <person name="Beal B.F."/>
            <person name="Arriagada G."/>
            <person name="Davis B.W."/>
            <person name="Ostrander E.A."/>
            <person name="Goff S.P."/>
            <person name="Metzger M.J."/>
        </authorList>
    </citation>
    <scope>NUCLEOTIDE SEQUENCE</scope>
    <source>
        <strain evidence="2">MELC-2E11</strain>
        <tissue evidence="2">Siphon/mantle</tissue>
    </source>
</reference>
<feature type="compositionally biased region" description="Basic and acidic residues" evidence="1">
    <location>
        <begin position="15"/>
        <end position="26"/>
    </location>
</feature>
<feature type="compositionally biased region" description="Basic and acidic residues" evidence="1">
    <location>
        <begin position="59"/>
        <end position="76"/>
    </location>
</feature>
<name>A0ABY7F991_MYAAR</name>
<protein>
    <submittedName>
        <fullName evidence="2">Uncharacterized protein</fullName>
    </submittedName>
</protein>
<gene>
    <name evidence="2" type="ORF">MAR_032518</name>
</gene>
<dbReference type="Proteomes" id="UP001164746">
    <property type="component" value="Chromosome 10"/>
</dbReference>
<organism evidence="2 3">
    <name type="scientific">Mya arenaria</name>
    <name type="common">Soft-shell clam</name>
    <dbReference type="NCBI Taxonomy" id="6604"/>
    <lineage>
        <taxon>Eukaryota</taxon>
        <taxon>Metazoa</taxon>
        <taxon>Spiralia</taxon>
        <taxon>Lophotrochozoa</taxon>
        <taxon>Mollusca</taxon>
        <taxon>Bivalvia</taxon>
        <taxon>Autobranchia</taxon>
        <taxon>Heteroconchia</taxon>
        <taxon>Euheterodonta</taxon>
        <taxon>Imparidentia</taxon>
        <taxon>Neoheterodontei</taxon>
        <taxon>Myida</taxon>
        <taxon>Myoidea</taxon>
        <taxon>Myidae</taxon>
        <taxon>Mya</taxon>
    </lineage>
</organism>
<sequence length="103" mass="12120">MLYKIFLLNRNSSEPSKKREADERRQRILTQRKKKSDKKTNEPYVTEKGTVKPAMPNQSDRRLKPIDSDHAVDGVEKKKKKKKKRSKSKDAERNEGTDTYEEV</sequence>
<proteinExistence type="predicted"/>
<evidence type="ECO:0000313" key="2">
    <source>
        <dbReference type="EMBL" id="WAR17924.1"/>
    </source>
</evidence>
<feature type="region of interest" description="Disordered" evidence="1">
    <location>
        <begin position="1"/>
        <end position="103"/>
    </location>
</feature>
<feature type="compositionally biased region" description="Basic residues" evidence="1">
    <location>
        <begin position="77"/>
        <end position="87"/>
    </location>
</feature>
<evidence type="ECO:0000313" key="3">
    <source>
        <dbReference type="Proteomes" id="UP001164746"/>
    </source>
</evidence>
<keyword evidence="3" id="KW-1185">Reference proteome</keyword>
<evidence type="ECO:0000256" key="1">
    <source>
        <dbReference type="SAM" id="MobiDB-lite"/>
    </source>
</evidence>
<accession>A0ABY7F991</accession>